<accession>A0A1B6MV36</accession>
<reference evidence="1" key="1">
    <citation type="submission" date="2015-11" db="EMBL/GenBank/DDBJ databases">
        <title>De novo transcriptome assembly of four potential Pierce s Disease insect vectors from Arizona vineyards.</title>
        <authorList>
            <person name="Tassone E.E."/>
        </authorList>
    </citation>
    <scope>NUCLEOTIDE SEQUENCE</scope>
</reference>
<evidence type="ECO:0000313" key="1">
    <source>
        <dbReference type="EMBL" id="JAT39780.1"/>
    </source>
</evidence>
<organism evidence="1">
    <name type="scientific">Graphocephala atropunctata</name>
    <dbReference type="NCBI Taxonomy" id="36148"/>
    <lineage>
        <taxon>Eukaryota</taxon>
        <taxon>Metazoa</taxon>
        <taxon>Ecdysozoa</taxon>
        <taxon>Arthropoda</taxon>
        <taxon>Hexapoda</taxon>
        <taxon>Insecta</taxon>
        <taxon>Pterygota</taxon>
        <taxon>Neoptera</taxon>
        <taxon>Paraneoptera</taxon>
        <taxon>Hemiptera</taxon>
        <taxon>Auchenorrhyncha</taxon>
        <taxon>Membracoidea</taxon>
        <taxon>Cicadellidae</taxon>
        <taxon>Cicadellinae</taxon>
        <taxon>Cicadellini</taxon>
        <taxon>Graphocephala</taxon>
    </lineage>
</organism>
<dbReference type="EMBL" id="GEBQ01000197">
    <property type="protein sequence ID" value="JAT39780.1"/>
    <property type="molecule type" value="Transcribed_RNA"/>
</dbReference>
<name>A0A1B6MV36_9HEMI</name>
<proteinExistence type="predicted"/>
<feature type="non-terminal residue" evidence="1">
    <location>
        <position position="1"/>
    </location>
</feature>
<protein>
    <submittedName>
        <fullName evidence="1">Uncharacterized protein</fullName>
    </submittedName>
</protein>
<sequence>ERQVWGLQGFTGKVTVKGRLVIDNLTIGLLNMHPMDDILRNSFRKSVPQAIQGTVVAESVQTENIIIQKINNHTIEDSLIFNDNPVVLKGNITFLSPVIVDGDVGANGKINGMALSVLCESRDNCSVFPAADLDQDGELDNAIKENYLGDMGSQKWEKVLGGKNLTVLRVNGVTWKTLSENVVYKDRYQNISSTMIINGTLSVPEWAQRGSKWNQLESVIERYYNPTGSESEASILQLPPYRKFPTASSQLLEDIFPIDPHSDVILSKLEVLGVVTCAESQWGADAANVVLRTANPIQIQAPKLFNSGLSVTNNLEVEGSVAGVNVSDLLTSDTDQVFDGTVAFQGNITLGNVTLGGLWNGVNISSSGNKDLSSLLNGDSLHLPLSDLTVDTLRVTETINGVPISEMVFTNNDITSVRQLAAKSADVTEDINVAGMVCNQKLNEFDQTRLSIKRDQNITGHFIIDNAYVMSSFNVSELNNEDMSYLMSDLAGDVQYNEELILSALHVDGDINTDVGMNGYNLTDIAAHAIWLHSNNEIKGPLIFKDELIINILECQGFFNNKPCQQRLDDSDVVYKNNGIIRLSGKIQFKNLLDVSEDLFLEEINDNQVEDILTKTTIQEIRGDMFITGDVVISGETNMGGLLNNRNISEFGNKCLLEDSSTIVCEGNVYFGDTVTVEHLISEGKINGIDFDHFTEILVDIKNINAITGFKNFTGKTTIINNLEVKTINNHNWDDFLLNAVNQNSLENINLPITFKEKVVTKQMFVDFDLTADSINNLNLTEWRSNAIYIKNNFTLTRPLHLESASSLGNITVDEYGELNLDLDPIKLNSNTVMNNLRFESVTVTEEANIASTVNGHHLNLLEKNTLKVSGDQTVTADLVMMDDVSVFGNVDTSGHVNHLDLRDIVTLNTDQILHGSYKFECMEAMQNLSAVGKVSGLNMTLWRETAIVQGQEQEVTGVWRVKRHLDLRGPVMGPGRLGDLYLQELADNITRDIIDVHGQMKANLTSACHETNNQLNTARNQTSELLYVDVSQDIIMSTAISLVKHFKSGSEDFLAVCEGGCTTTIFKWDKVRGKFSKLYSETLGFAVSQLIELQYNNVTYLLVESSELLKDCHFTGKHLWLFTEQQLKHVSSLDFGVGNLLEGHSDYIYTINSTGIFKWNMDSLDRIIFKMSQKLEIYSEGENQLMQVVGFLTQNFTEAISVGTSLNSILELRSGCTDEVLSVSASPTHQFIAIATVEKTQVPRFSDYVKVYQPNGLLFDKLPAQRASHVQWLHVPDQTWLVFMQSHSTLQLFHLEEGFQLKLSANLEATDLLSLSLPLESKVSLQPYLIAQSGSTVKILRAILQGDPFLGEDIICNFDEALLRIPGNL</sequence>
<gene>
    <name evidence="1" type="ORF">g.25085</name>
</gene>